<feature type="non-terminal residue" evidence="1">
    <location>
        <position position="148"/>
    </location>
</feature>
<reference evidence="2" key="1">
    <citation type="submission" date="2018-06" db="EMBL/GenBank/DDBJ databases">
        <authorList>
            <consortium name="Pathogen Informatics"/>
        </authorList>
    </citation>
    <scope>NUCLEOTIDE SEQUENCE [LARGE SCALE GENOMIC DNA]</scope>
    <source>
        <strain evidence="2">NCTC10124</strain>
    </source>
</reference>
<dbReference type="AlphaFoldDB" id="A0A3B0PUA6"/>
<dbReference type="Gene3D" id="3.40.50.300">
    <property type="entry name" value="P-loop containing nucleotide triphosphate hydrolases"/>
    <property type="match status" value="1"/>
</dbReference>
<dbReference type="InterPro" id="IPR027417">
    <property type="entry name" value="P-loop_NTPase"/>
</dbReference>
<name>A0A3B0PUA6_MYCSY</name>
<dbReference type="SUPFAM" id="SSF52540">
    <property type="entry name" value="P-loop containing nucleoside triphosphate hydrolases"/>
    <property type="match status" value="1"/>
</dbReference>
<dbReference type="Proteomes" id="UP000259328">
    <property type="component" value="Chromosome"/>
</dbReference>
<accession>A0A3B0PUA6</accession>
<sequence length="148" mass="17205">MILTRLKNLISQYDSSKMNLYKKFIANANAMNLPPDKFVRVFKEIIKDVFPVMITKIDENLSQYNKNDFDYVLIDEASQIQAERGIPALYLGKIKILSGDDMQMQPYTPFVARKINETVLGSIRSLLHYAISLGIYKVFLNKNYRSKW</sequence>
<gene>
    <name evidence="1" type="ORF">NCTC10124_00922</name>
</gene>
<protein>
    <recommendedName>
        <fullName evidence="3">DNA helicase</fullName>
    </recommendedName>
</protein>
<evidence type="ECO:0000313" key="1">
    <source>
        <dbReference type="EMBL" id="SYV93191.1"/>
    </source>
</evidence>
<evidence type="ECO:0008006" key="3">
    <source>
        <dbReference type="Google" id="ProtNLM"/>
    </source>
</evidence>
<organism evidence="1 2">
    <name type="scientific">Mycoplasmopsis synoviae</name>
    <name type="common">Mycoplasma synoviae</name>
    <dbReference type="NCBI Taxonomy" id="2109"/>
    <lineage>
        <taxon>Bacteria</taxon>
        <taxon>Bacillati</taxon>
        <taxon>Mycoplasmatota</taxon>
        <taxon>Mycoplasmoidales</taxon>
        <taxon>Metamycoplasmataceae</taxon>
        <taxon>Mycoplasmopsis</taxon>
    </lineage>
</organism>
<dbReference type="EMBL" id="LS991953">
    <property type="protein sequence ID" value="SYV93191.1"/>
    <property type="molecule type" value="Genomic_DNA"/>
</dbReference>
<evidence type="ECO:0000313" key="2">
    <source>
        <dbReference type="Proteomes" id="UP000259328"/>
    </source>
</evidence>
<proteinExistence type="predicted"/>